<keyword evidence="2" id="KW-0472">Membrane</keyword>
<reference evidence="4 5" key="1">
    <citation type="submission" date="2017-06" db="EMBL/GenBank/DDBJ databases">
        <title>Comparative genomic analysis of Ambrosia Fusariam Clade fungi.</title>
        <authorList>
            <person name="Stajich J.E."/>
            <person name="Carrillo J."/>
            <person name="Kijimoto T."/>
            <person name="Eskalen A."/>
            <person name="O'Donnell K."/>
            <person name="Kasson M."/>
        </authorList>
    </citation>
    <scope>NUCLEOTIDE SEQUENCE [LARGE SCALE GENOMIC DNA]</scope>
    <source>
        <strain evidence="4">UCR3666</strain>
    </source>
</reference>
<dbReference type="Proteomes" id="UP000277212">
    <property type="component" value="Unassembled WGS sequence"/>
</dbReference>
<evidence type="ECO:0000256" key="2">
    <source>
        <dbReference type="SAM" id="Phobius"/>
    </source>
</evidence>
<feature type="domain" description="SigF-like NTF2-like" evidence="3">
    <location>
        <begin position="1"/>
        <end position="125"/>
    </location>
</feature>
<keyword evidence="5" id="KW-1185">Reference proteome</keyword>
<organism evidence="4 5">
    <name type="scientific">Fusarium kuroshium</name>
    <dbReference type="NCBI Taxonomy" id="2010991"/>
    <lineage>
        <taxon>Eukaryota</taxon>
        <taxon>Fungi</taxon>
        <taxon>Dikarya</taxon>
        <taxon>Ascomycota</taxon>
        <taxon>Pezizomycotina</taxon>
        <taxon>Sordariomycetes</taxon>
        <taxon>Hypocreomycetidae</taxon>
        <taxon>Hypocreales</taxon>
        <taxon>Nectriaceae</taxon>
        <taxon>Fusarium</taxon>
        <taxon>Fusarium solani species complex</taxon>
    </lineage>
</organism>
<dbReference type="Pfam" id="PF24840">
    <property type="entry name" value="NTF2_SigF"/>
    <property type="match status" value="2"/>
</dbReference>
<protein>
    <recommendedName>
        <fullName evidence="3">SigF-like NTF2-like domain-containing protein</fullName>
    </recommendedName>
</protein>
<dbReference type="AlphaFoldDB" id="A0A3M2SNW8"/>
<evidence type="ECO:0000259" key="3">
    <source>
        <dbReference type="Pfam" id="PF24840"/>
    </source>
</evidence>
<feature type="transmembrane region" description="Helical" evidence="2">
    <location>
        <begin position="190"/>
        <end position="212"/>
    </location>
</feature>
<evidence type="ECO:0000313" key="4">
    <source>
        <dbReference type="EMBL" id="RMJ18985.1"/>
    </source>
</evidence>
<keyword evidence="2" id="KW-0812">Transmembrane</keyword>
<dbReference type="PANTHER" id="PTHR35393">
    <property type="entry name" value="CHROMOSOME 1, WHOLE GENOME SHOTGUN SEQUENCE"/>
    <property type="match status" value="1"/>
</dbReference>
<comment type="caution">
    <text evidence="4">The sequence shown here is derived from an EMBL/GenBank/DDBJ whole genome shotgun (WGS) entry which is preliminary data.</text>
</comment>
<keyword evidence="2" id="KW-1133">Transmembrane helix</keyword>
<dbReference type="PANTHER" id="PTHR35393:SF1">
    <property type="entry name" value="SNOAL-LIKE DOMAIN-CONTAINING PROTEIN"/>
    <property type="match status" value="1"/>
</dbReference>
<feature type="region of interest" description="Disordered" evidence="1">
    <location>
        <begin position="127"/>
        <end position="156"/>
    </location>
</feature>
<dbReference type="STRING" id="2010991.A0A3M2SNW8"/>
<dbReference type="EMBL" id="NKUJ01000013">
    <property type="protein sequence ID" value="RMJ18985.1"/>
    <property type="molecule type" value="Genomic_DNA"/>
</dbReference>
<evidence type="ECO:0000313" key="5">
    <source>
        <dbReference type="Proteomes" id="UP000277212"/>
    </source>
</evidence>
<dbReference type="InterPro" id="IPR057514">
    <property type="entry name" value="NTF2_SigF"/>
</dbReference>
<accession>A0A3M2SNW8</accession>
<feature type="domain" description="SigF-like NTF2-like" evidence="3">
    <location>
        <begin position="154"/>
        <end position="204"/>
    </location>
</feature>
<evidence type="ECO:0000256" key="1">
    <source>
        <dbReference type="SAM" id="MobiDB-lite"/>
    </source>
</evidence>
<dbReference type="OrthoDB" id="2344312at2759"/>
<sequence>MEHPVREIAGVIKALTQGSPEVQESALREYFLPNASFSHPYCHVPSISKGTIPLAGGLDSIWLILGIYRWYRTLSPHIDIKVDSAVFDQKSGLLYVSLRQTFAVWFIPLYKAPVRLVSVLQLTQLSPDSSEDDVPEKQPTNKRNAKSGNAKPRRQQKPKYFIASQEDLYPVNDCIQFILPGLGPFLWTLWQLYSTWLCVVGSLIFLPVYFLLNGTPSSKTKRNVPKF</sequence>
<name>A0A3M2SNW8_9HYPO</name>
<gene>
    <name evidence="4" type="ORF">CDV36_001340</name>
</gene>
<proteinExistence type="predicted"/>